<evidence type="ECO:0000313" key="2">
    <source>
        <dbReference type="Proteomes" id="UP000326289"/>
    </source>
</evidence>
<organism evidence="1 2">
    <name type="scientific">Aspergillus minisclerotigenes</name>
    <dbReference type="NCBI Taxonomy" id="656917"/>
    <lineage>
        <taxon>Eukaryota</taxon>
        <taxon>Fungi</taxon>
        <taxon>Dikarya</taxon>
        <taxon>Ascomycota</taxon>
        <taxon>Pezizomycotina</taxon>
        <taxon>Eurotiomycetes</taxon>
        <taxon>Eurotiomycetidae</taxon>
        <taxon>Eurotiales</taxon>
        <taxon>Aspergillaceae</taxon>
        <taxon>Aspergillus</taxon>
        <taxon>Aspergillus subgen. Circumdati</taxon>
    </lineage>
</organism>
<proteinExistence type="predicted"/>
<name>A0A5N6J5J8_9EURO</name>
<keyword evidence="2" id="KW-1185">Reference proteome</keyword>
<evidence type="ECO:0000313" key="1">
    <source>
        <dbReference type="EMBL" id="KAB8273354.1"/>
    </source>
</evidence>
<protein>
    <submittedName>
        <fullName evidence="1">Uncharacterized protein</fullName>
    </submittedName>
</protein>
<sequence length="53" mass="5868">MMGRAIMPDLRFAADLRFAGRIYCSLLAFPYSCISMSHMLNVKLAVIVTVESG</sequence>
<dbReference type="AlphaFoldDB" id="A0A5N6J5J8"/>
<gene>
    <name evidence="1" type="ORF">BDV30DRAFT_210873</name>
</gene>
<reference evidence="1 2" key="1">
    <citation type="submission" date="2019-04" db="EMBL/GenBank/DDBJ databases">
        <title>Fungal friends and foes A comparative genomics study of 23 Aspergillus species from section Flavi.</title>
        <authorList>
            <consortium name="DOE Joint Genome Institute"/>
            <person name="Kjaerbolling I."/>
            <person name="Vesth T.C."/>
            <person name="Frisvad J.C."/>
            <person name="Nybo J.L."/>
            <person name="Theobald S."/>
            <person name="Kildgaard S."/>
            <person name="Petersen T.I."/>
            <person name="Kuo A."/>
            <person name="Sato A."/>
            <person name="Lyhne E.K."/>
            <person name="Kogle M.E."/>
            <person name="Wiebenga A."/>
            <person name="Kun R.S."/>
            <person name="Lubbers R.J."/>
            <person name="Makela M.R."/>
            <person name="Barry K."/>
            <person name="Chovatia M."/>
            <person name="Clum A."/>
            <person name="Daum C."/>
            <person name="Haridas S."/>
            <person name="He G."/>
            <person name="LaButti K."/>
            <person name="Lipzen A."/>
            <person name="Mondo S."/>
            <person name="Pangilinan J."/>
            <person name="Riley R."/>
            <person name="Salamov A."/>
            <person name="Simmons B.A."/>
            <person name="Magnuson J.K."/>
            <person name="Henrissat B."/>
            <person name="Mortensen U.H."/>
            <person name="Larsen T.O."/>
            <person name="De vries R.P."/>
            <person name="Grigoriev I.V."/>
            <person name="Machida M."/>
            <person name="Baker S.E."/>
            <person name="Andersen M.R."/>
        </authorList>
    </citation>
    <scope>NUCLEOTIDE SEQUENCE [LARGE SCALE GENOMIC DNA]</scope>
    <source>
        <strain evidence="1 2">CBS 117635</strain>
    </source>
</reference>
<dbReference type="Proteomes" id="UP000326289">
    <property type="component" value="Unassembled WGS sequence"/>
</dbReference>
<dbReference type="EMBL" id="ML732797">
    <property type="protein sequence ID" value="KAB8273354.1"/>
    <property type="molecule type" value="Genomic_DNA"/>
</dbReference>
<accession>A0A5N6J5J8</accession>